<dbReference type="EMBL" id="JACHHN010000002">
    <property type="protein sequence ID" value="MBB5190503.1"/>
    <property type="molecule type" value="Genomic_DNA"/>
</dbReference>
<proteinExistence type="predicted"/>
<name>A0A840RDR2_9NEIS</name>
<gene>
    <name evidence="1" type="ORF">HNQ50_001225</name>
</gene>
<organism evidence="1 2">
    <name type="scientific">Silvimonas terrae</name>
    <dbReference type="NCBI Taxonomy" id="300266"/>
    <lineage>
        <taxon>Bacteria</taxon>
        <taxon>Pseudomonadati</taxon>
        <taxon>Pseudomonadota</taxon>
        <taxon>Betaproteobacteria</taxon>
        <taxon>Neisseriales</taxon>
        <taxon>Chitinibacteraceae</taxon>
        <taxon>Silvimonas</taxon>
    </lineage>
</organism>
<evidence type="ECO:0008006" key="3">
    <source>
        <dbReference type="Google" id="ProtNLM"/>
    </source>
</evidence>
<evidence type="ECO:0000313" key="2">
    <source>
        <dbReference type="Proteomes" id="UP000543030"/>
    </source>
</evidence>
<keyword evidence="2" id="KW-1185">Reference proteome</keyword>
<evidence type="ECO:0000313" key="1">
    <source>
        <dbReference type="EMBL" id="MBB5190503.1"/>
    </source>
</evidence>
<dbReference type="RefSeq" id="WP_184098594.1">
    <property type="nucleotide sequence ID" value="NZ_JACHHN010000002.1"/>
</dbReference>
<reference evidence="1 2" key="1">
    <citation type="submission" date="2020-08" db="EMBL/GenBank/DDBJ databases">
        <title>Genomic Encyclopedia of Type Strains, Phase IV (KMG-IV): sequencing the most valuable type-strain genomes for metagenomic binning, comparative biology and taxonomic classification.</title>
        <authorList>
            <person name="Goeker M."/>
        </authorList>
    </citation>
    <scope>NUCLEOTIDE SEQUENCE [LARGE SCALE GENOMIC DNA]</scope>
    <source>
        <strain evidence="1 2">DSM 18233</strain>
    </source>
</reference>
<dbReference type="Proteomes" id="UP000543030">
    <property type="component" value="Unassembled WGS sequence"/>
</dbReference>
<protein>
    <recommendedName>
        <fullName evidence="3">DUF2846 domain-containing protein</fullName>
    </recommendedName>
</protein>
<comment type="caution">
    <text evidence="1">The sequence shown here is derived from an EMBL/GenBank/DDBJ whole genome shotgun (WGS) entry which is preliminary data.</text>
</comment>
<dbReference type="AlphaFoldDB" id="A0A840RDR2"/>
<accession>A0A840RDR2</accession>
<sequence>MPTIKIHRQGALGRQPRMLLDGHPLGHTAPGHCLSAPLPPGRHVLQAQLDWGKTPPLVFDTDAEEVHFTVKSTMHGWKLLFAPFYLFAPYNALVVEKQQRQSATH</sequence>